<protein>
    <submittedName>
        <fullName evidence="1">Uncharacterized protein</fullName>
    </submittedName>
</protein>
<evidence type="ECO:0000313" key="1">
    <source>
        <dbReference type="EMBL" id="JAD31677.1"/>
    </source>
</evidence>
<dbReference type="AlphaFoldDB" id="A0A0A8Z9Z4"/>
<reference evidence="1" key="2">
    <citation type="journal article" date="2015" name="Data Brief">
        <title>Shoot transcriptome of the giant reed, Arundo donax.</title>
        <authorList>
            <person name="Barrero R.A."/>
            <person name="Guerrero F.D."/>
            <person name="Moolhuijzen P."/>
            <person name="Goolsby J.A."/>
            <person name="Tidwell J."/>
            <person name="Bellgard S.E."/>
            <person name="Bellgard M.I."/>
        </authorList>
    </citation>
    <scope>NUCLEOTIDE SEQUENCE</scope>
    <source>
        <tissue evidence="1">Shoot tissue taken approximately 20 cm above the soil surface</tissue>
    </source>
</reference>
<accession>A0A0A8Z9Z4</accession>
<organism evidence="1">
    <name type="scientific">Arundo donax</name>
    <name type="common">Giant reed</name>
    <name type="synonym">Donax arundinaceus</name>
    <dbReference type="NCBI Taxonomy" id="35708"/>
    <lineage>
        <taxon>Eukaryota</taxon>
        <taxon>Viridiplantae</taxon>
        <taxon>Streptophyta</taxon>
        <taxon>Embryophyta</taxon>
        <taxon>Tracheophyta</taxon>
        <taxon>Spermatophyta</taxon>
        <taxon>Magnoliopsida</taxon>
        <taxon>Liliopsida</taxon>
        <taxon>Poales</taxon>
        <taxon>Poaceae</taxon>
        <taxon>PACMAD clade</taxon>
        <taxon>Arundinoideae</taxon>
        <taxon>Arundineae</taxon>
        <taxon>Arundo</taxon>
    </lineage>
</organism>
<dbReference type="EMBL" id="GBRH01266218">
    <property type="protein sequence ID" value="JAD31677.1"/>
    <property type="molecule type" value="Transcribed_RNA"/>
</dbReference>
<proteinExistence type="predicted"/>
<name>A0A0A8Z9Z4_ARUDO</name>
<reference evidence="1" key="1">
    <citation type="submission" date="2014-09" db="EMBL/GenBank/DDBJ databases">
        <authorList>
            <person name="Magalhaes I.L.F."/>
            <person name="Oliveira U."/>
            <person name="Santos F.R."/>
            <person name="Vidigal T.H.D.A."/>
            <person name="Brescovit A.D."/>
            <person name="Santos A.J."/>
        </authorList>
    </citation>
    <scope>NUCLEOTIDE SEQUENCE</scope>
    <source>
        <tissue evidence="1">Shoot tissue taken approximately 20 cm above the soil surface</tissue>
    </source>
</reference>
<sequence length="18" mass="1983">MPSQRISKKLGGCSICFQ</sequence>